<name>A0A9N8W3E6_9GLOM</name>
<feature type="compositionally biased region" description="Basic and acidic residues" evidence="1">
    <location>
        <begin position="542"/>
        <end position="557"/>
    </location>
</feature>
<feature type="compositionally biased region" description="Polar residues" evidence="1">
    <location>
        <begin position="1011"/>
        <end position="1029"/>
    </location>
</feature>
<feature type="compositionally biased region" description="Basic and acidic residues" evidence="1">
    <location>
        <begin position="1"/>
        <end position="12"/>
    </location>
</feature>
<feature type="compositionally biased region" description="Polar residues" evidence="1">
    <location>
        <begin position="622"/>
        <end position="631"/>
    </location>
</feature>
<feature type="region of interest" description="Disordered" evidence="1">
    <location>
        <begin position="590"/>
        <end position="653"/>
    </location>
</feature>
<feature type="compositionally biased region" description="Polar residues" evidence="1">
    <location>
        <begin position="774"/>
        <end position="802"/>
    </location>
</feature>
<feature type="compositionally biased region" description="Basic and acidic residues" evidence="1">
    <location>
        <begin position="993"/>
        <end position="1010"/>
    </location>
</feature>
<evidence type="ECO:0000313" key="2">
    <source>
        <dbReference type="EMBL" id="CAG8475849.1"/>
    </source>
</evidence>
<feature type="compositionally biased region" description="Basic and acidic residues" evidence="1">
    <location>
        <begin position="632"/>
        <end position="643"/>
    </location>
</feature>
<gene>
    <name evidence="2" type="ORF">AMORRO_LOCUS2069</name>
</gene>
<sequence length="1164" mass="127653">MSKAQESVKRGNENSNENTGPESTSNTPENISDNVVNNPIEVSKDDDGGVVTQRPPQNSTEVLNLPENKKEIGSPGIIDTVQVISQENDGIISQAHVEVTNSNIQHKLEDSTLTLNTSQSNLQDKSFDAADMIKGQGEGLAADVIRTVQNLDHGEGSTPNVAKETQSLDNSTEPPKVIDKTQNQGGGFTSLTETVQGIYDASEPPNVTGETQVQGESTSSVTVAVRSQDQDEKLISNFARTVQSLENVFKSSGVDETPSQDGNLINNVTGDGLDGASKPPGVISENKSLIEKSILNVTEVVQNIDVTIESQTQGGNSMANVTDAARKFDTISKISGVTIETQNQNEKIFNVTSTIQNSDDISKLSNINETRSQNDEVPNVTGVVRDAVDATKPYDVIEKVPNIADEAVRNFENVSEYPGVVSENKSKSEELTPNVTETVRNFDNATGINHENRGQISPLEHLGSTGEAQVQSGGFAPNVTETIRNVNNISELPIAVDKDQSQHDKPIYNTTETIQNSALSASTSLSSALPEITNVTSVSKQTQREKFNDVASHKPDPDGNSLVYIVPHSTIETISESSVVYKSSDARLQPSNEILPHDRDVGKVKPPIPPRPRLKPKNKSPMTFSNQNINEHSGKRISNDSSDKTPNTSQPQNIISQDFNQKSFGPHTPVQVVVPSNDLPQSQQRVGQDQRNFDVSAPFGPYFNNDANKKTYDVPVQRNVSQGFNPSHIADSTNDTLVQQNVDHITSAQQHAGKGFYQTSITGVPLERKDVAPEQSSVSQDFEQRPNTPTYAQIAGSTNNDALMGQRNVTPAQVRETVNPHNLDKPAQQNFGQGPPPIPKRPSIPPRPPKKIVIPVEKSNEPSNTPVVNQKLPVSTPTDNPFSDKNTVDGIRKESTEKKNVQSAREKVSPEKKKILNPEQGDELVTQFITENNRADYDSPDNSEQYSHGSQANSPSQNNSVEIFSQTIPSDNDARKIGKDSDYRVDFRVHHTEQTLREKDGENDHQRKDSQTSNVKSNEYASDSNTMTKNNEDDSFYETFKNNGFEQHNSQRIPGSNVGRNHPLDSSGNSDHYPIIQEGISAKSEGGKSWYNKIPFFGSKNDDSFQTCKVTFHVHLPQNVERHGQPMVIGSCEELGRWSQVGIMLEQPDRGRFPTYWRSETVDI</sequence>
<feature type="compositionally biased region" description="Polar residues" evidence="1">
    <location>
        <begin position="157"/>
        <end position="173"/>
    </location>
</feature>
<comment type="caution">
    <text evidence="2">The sequence shown here is derived from an EMBL/GenBank/DDBJ whole genome shotgun (WGS) entry which is preliminary data.</text>
</comment>
<feature type="region of interest" description="Disordered" evidence="1">
    <location>
        <begin position="934"/>
        <end position="959"/>
    </location>
</feature>
<feature type="compositionally biased region" description="Polar residues" evidence="1">
    <location>
        <begin position="644"/>
        <end position="653"/>
    </location>
</feature>
<feature type="non-terminal residue" evidence="2">
    <location>
        <position position="1164"/>
    </location>
</feature>
<accession>A0A9N8W3E6</accession>
<feature type="region of interest" description="Disordered" evidence="1">
    <location>
        <begin position="153"/>
        <end position="189"/>
    </location>
</feature>
<feature type="compositionally biased region" description="Polar residues" evidence="1">
    <location>
        <begin position="13"/>
        <end position="37"/>
    </location>
</feature>
<reference evidence="2" key="1">
    <citation type="submission" date="2021-06" db="EMBL/GenBank/DDBJ databases">
        <authorList>
            <person name="Kallberg Y."/>
            <person name="Tangrot J."/>
            <person name="Rosling A."/>
        </authorList>
    </citation>
    <scope>NUCLEOTIDE SEQUENCE</scope>
    <source>
        <strain evidence="2">CL551</strain>
    </source>
</reference>
<feature type="compositionally biased region" description="Polar residues" evidence="1">
    <location>
        <begin position="861"/>
        <end position="885"/>
    </location>
</feature>
<dbReference type="EMBL" id="CAJVPV010000839">
    <property type="protein sequence ID" value="CAG8475849.1"/>
    <property type="molecule type" value="Genomic_DNA"/>
</dbReference>
<evidence type="ECO:0000256" key="1">
    <source>
        <dbReference type="SAM" id="MobiDB-lite"/>
    </source>
</evidence>
<feature type="compositionally biased region" description="Polar residues" evidence="1">
    <location>
        <begin position="1040"/>
        <end position="1054"/>
    </location>
</feature>
<dbReference type="Proteomes" id="UP000789342">
    <property type="component" value="Unassembled WGS sequence"/>
</dbReference>
<feature type="region of interest" description="Disordered" evidence="1">
    <location>
        <begin position="993"/>
        <end position="1074"/>
    </location>
</feature>
<feature type="region of interest" description="Disordered" evidence="1">
    <location>
        <begin position="539"/>
        <end position="561"/>
    </location>
</feature>
<dbReference type="OrthoDB" id="2416794at2759"/>
<feature type="region of interest" description="Disordered" evidence="1">
    <location>
        <begin position="771"/>
        <end position="802"/>
    </location>
</feature>
<keyword evidence="3" id="KW-1185">Reference proteome</keyword>
<feature type="compositionally biased region" description="Basic and acidic residues" evidence="1">
    <location>
        <begin position="886"/>
        <end position="916"/>
    </location>
</feature>
<feature type="region of interest" description="Disordered" evidence="1">
    <location>
        <begin position="822"/>
        <end position="922"/>
    </location>
</feature>
<evidence type="ECO:0000313" key="3">
    <source>
        <dbReference type="Proteomes" id="UP000789342"/>
    </source>
</evidence>
<feature type="compositionally biased region" description="Polar residues" evidence="1">
    <location>
        <begin position="940"/>
        <end position="959"/>
    </location>
</feature>
<proteinExistence type="predicted"/>
<feature type="compositionally biased region" description="Pro residues" evidence="1">
    <location>
        <begin position="834"/>
        <end position="847"/>
    </location>
</feature>
<feature type="region of interest" description="Disordered" evidence="1">
    <location>
        <begin position="1"/>
        <end position="61"/>
    </location>
</feature>
<dbReference type="AlphaFoldDB" id="A0A9N8W3E6"/>
<protein>
    <submittedName>
        <fullName evidence="2">16012_t:CDS:1</fullName>
    </submittedName>
</protein>
<organism evidence="2 3">
    <name type="scientific">Acaulospora morrowiae</name>
    <dbReference type="NCBI Taxonomy" id="94023"/>
    <lineage>
        <taxon>Eukaryota</taxon>
        <taxon>Fungi</taxon>
        <taxon>Fungi incertae sedis</taxon>
        <taxon>Mucoromycota</taxon>
        <taxon>Glomeromycotina</taxon>
        <taxon>Glomeromycetes</taxon>
        <taxon>Diversisporales</taxon>
        <taxon>Acaulosporaceae</taxon>
        <taxon>Acaulospora</taxon>
    </lineage>
</organism>